<accession>K2BV59</accession>
<evidence type="ECO:0000313" key="1">
    <source>
        <dbReference type="EMBL" id="EKD66109.1"/>
    </source>
</evidence>
<protein>
    <submittedName>
        <fullName evidence="1">Uncharacterized protein</fullName>
    </submittedName>
</protein>
<gene>
    <name evidence="1" type="ORF">ACD_49C00064G0012</name>
</gene>
<comment type="caution">
    <text evidence="1">The sequence shown here is derived from an EMBL/GenBank/DDBJ whole genome shotgun (WGS) entry which is preliminary data.</text>
</comment>
<name>K2BV59_9BACT</name>
<dbReference type="EMBL" id="AMFJ01021650">
    <property type="protein sequence ID" value="EKD66109.1"/>
    <property type="molecule type" value="Genomic_DNA"/>
</dbReference>
<reference evidence="1" key="1">
    <citation type="journal article" date="2012" name="Science">
        <title>Fermentation, hydrogen, and sulfur metabolism in multiple uncultivated bacterial phyla.</title>
        <authorList>
            <person name="Wrighton K.C."/>
            <person name="Thomas B.C."/>
            <person name="Sharon I."/>
            <person name="Miller C.S."/>
            <person name="Castelle C.J."/>
            <person name="VerBerkmoes N.C."/>
            <person name="Wilkins M.J."/>
            <person name="Hettich R.L."/>
            <person name="Lipton M.S."/>
            <person name="Williams K.H."/>
            <person name="Long P.E."/>
            <person name="Banfield J.F."/>
        </authorList>
    </citation>
    <scope>NUCLEOTIDE SEQUENCE [LARGE SCALE GENOMIC DNA]</scope>
</reference>
<dbReference type="AlphaFoldDB" id="K2BV59"/>
<sequence>MKEYSFIIWDNRYTVKDEDELALIFELLSWNDEISGMTHWNVIMELDENLLNIIKTYKWLIKSLKLLNERNSFLLLVNIWDSLIKIIQNSEQLWEILARISEEENKIRIIKQLRQTWLKKLILEPRDLSNVLEWLYGASEIELLNITCFDHVKNFFNYPKEIYDVLHYLNNENKDILINSIWLKTILEKIKNRKDLLLILKWVSMDKAAELLSFFSKQEIKDLFTNNNEFVYFLSKLSDRKEDLFLRYLWIKK</sequence>
<organism evidence="1">
    <name type="scientific">uncultured bacterium</name>
    <name type="common">gcode 4</name>
    <dbReference type="NCBI Taxonomy" id="1234023"/>
    <lineage>
        <taxon>Bacteria</taxon>
        <taxon>environmental samples</taxon>
    </lineage>
</organism>
<proteinExistence type="predicted"/>